<accession>A0ABQ5KIP3</accession>
<name>A0ABQ5KIP3_9EUKA</name>
<dbReference type="PANTHER" id="PTHR24095">
    <property type="entry name" value="ACETYL-COENZYME A SYNTHETASE"/>
    <property type="match status" value="1"/>
</dbReference>
<proteinExistence type="predicted"/>
<feature type="non-terminal residue" evidence="3">
    <location>
        <position position="1"/>
    </location>
</feature>
<dbReference type="EC" id="6.2.1.1" evidence="1"/>
<dbReference type="SUPFAM" id="SSF56801">
    <property type="entry name" value="Acetyl-CoA synthetase-like"/>
    <property type="match status" value="1"/>
</dbReference>
<dbReference type="InterPro" id="IPR025110">
    <property type="entry name" value="AMP-bd_C"/>
</dbReference>
<dbReference type="Gene3D" id="3.30.300.30">
    <property type="match status" value="1"/>
</dbReference>
<dbReference type="Proteomes" id="UP001057375">
    <property type="component" value="Unassembled WGS sequence"/>
</dbReference>
<dbReference type="InterPro" id="IPR045851">
    <property type="entry name" value="AMP-bd_C_sf"/>
</dbReference>
<reference evidence="3" key="1">
    <citation type="submission" date="2022-03" db="EMBL/GenBank/DDBJ databases">
        <title>Draft genome sequence of Aduncisulcus paluster, a free-living microaerophilic Fornicata.</title>
        <authorList>
            <person name="Yuyama I."/>
            <person name="Kume K."/>
            <person name="Tamura T."/>
            <person name="Inagaki Y."/>
            <person name="Hashimoto T."/>
        </authorList>
    </citation>
    <scope>NUCLEOTIDE SEQUENCE</scope>
    <source>
        <strain evidence="3">NY0171</strain>
    </source>
</reference>
<evidence type="ECO:0000259" key="2">
    <source>
        <dbReference type="Pfam" id="PF13193"/>
    </source>
</evidence>
<evidence type="ECO:0000256" key="1">
    <source>
        <dbReference type="ARBA" id="ARBA00013275"/>
    </source>
</evidence>
<dbReference type="EMBL" id="BQXS01009982">
    <property type="protein sequence ID" value="GKT32396.1"/>
    <property type="molecule type" value="Genomic_DNA"/>
</dbReference>
<protein>
    <recommendedName>
        <fullName evidence="1">acetate--CoA ligase</fullName>
        <ecNumber evidence="1">6.2.1.1</ecNumber>
    </recommendedName>
</protein>
<organism evidence="3 4">
    <name type="scientific">Aduncisulcus paluster</name>
    <dbReference type="NCBI Taxonomy" id="2918883"/>
    <lineage>
        <taxon>Eukaryota</taxon>
        <taxon>Metamonada</taxon>
        <taxon>Carpediemonas-like organisms</taxon>
        <taxon>Aduncisulcus</taxon>
    </lineage>
</organism>
<dbReference type="InterPro" id="IPR042099">
    <property type="entry name" value="ANL_N_sf"/>
</dbReference>
<evidence type="ECO:0000313" key="4">
    <source>
        <dbReference type="Proteomes" id="UP001057375"/>
    </source>
</evidence>
<evidence type="ECO:0000313" key="3">
    <source>
        <dbReference type="EMBL" id="GKT32396.1"/>
    </source>
</evidence>
<feature type="domain" description="AMP-binding enzyme C-terminal" evidence="2">
    <location>
        <begin position="142"/>
        <end position="226"/>
    </location>
</feature>
<dbReference type="Gene3D" id="3.40.50.12780">
    <property type="entry name" value="N-terminal domain of ligase-like"/>
    <property type="match status" value="1"/>
</dbReference>
<gene>
    <name evidence="3" type="ORF">ADUPG1_006566</name>
</gene>
<dbReference type="Pfam" id="PF13193">
    <property type="entry name" value="AMP-binding_C"/>
    <property type="match status" value="1"/>
</dbReference>
<dbReference type="PANTHER" id="PTHR24095:SF14">
    <property type="entry name" value="ACETYL-COENZYME A SYNTHETASE 1"/>
    <property type="match status" value="1"/>
</dbReference>
<keyword evidence="4" id="KW-1185">Reference proteome</keyword>
<sequence length="280" mass="31053">TVCKHSDSHPATAELIHIYGASEGTFLAHQRDICGIKPGGGYIPQAAQFPALLDDTGKELEGPNVEGVLVFKRPWCGVVAGFWGDEEAQEAYWKTYWEHEPYSGYFYSGDVARRDEDGLYTVIGRVDDVIKTGYAHRIGTGEVESCISMHPAVAEVAAVGCPHPIMGRGLYLFVRLFPQVSAKVTPAMLEKFKKDFYGMLVKKIGELAKPSLIQWVDALPKTLSGKMMRRMLRGIADGKPKEQWGDMSGLANPEVLDVINKGRLEVTIEEDCEEDEEEEE</sequence>
<comment type="caution">
    <text evidence="3">The sequence shown here is derived from an EMBL/GenBank/DDBJ whole genome shotgun (WGS) entry which is preliminary data.</text>
</comment>